<dbReference type="InterPro" id="IPR033132">
    <property type="entry name" value="GH_1_N_CS"/>
</dbReference>
<dbReference type="InterPro" id="IPR017853">
    <property type="entry name" value="GH"/>
</dbReference>
<evidence type="ECO:0000256" key="5">
    <source>
        <dbReference type="RuleBase" id="RU003690"/>
    </source>
</evidence>
<dbReference type="GO" id="GO:0005975">
    <property type="term" value="P:carbohydrate metabolic process"/>
    <property type="evidence" value="ECO:0007669"/>
    <property type="project" value="InterPro"/>
</dbReference>
<reference evidence="6" key="2">
    <citation type="submission" date="2023-05" db="EMBL/GenBank/DDBJ databases">
        <authorList>
            <person name="Schelkunov M.I."/>
        </authorList>
    </citation>
    <scope>NUCLEOTIDE SEQUENCE</scope>
    <source>
        <strain evidence="6">Hsosn_3</strain>
        <tissue evidence="6">Leaf</tissue>
    </source>
</reference>
<dbReference type="FunFam" id="3.20.20.80:FF:000069">
    <property type="entry name" value="Beta-glucosidase 1"/>
    <property type="match status" value="1"/>
</dbReference>
<dbReference type="SUPFAM" id="SSF51445">
    <property type="entry name" value="(Trans)glycosidases"/>
    <property type="match status" value="1"/>
</dbReference>
<dbReference type="Proteomes" id="UP001237642">
    <property type="component" value="Unassembled WGS sequence"/>
</dbReference>
<dbReference type="InterPro" id="IPR001360">
    <property type="entry name" value="Glyco_hydro_1"/>
</dbReference>
<comment type="caution">
    <text evidence="6">The sequence shown here is derived from an EMBL/GenBank/DDBJ whole genome shotgun (WGS) entry which is preliminary data.</text>
</comment>
<keyword evidence="3" id="KW-0378">Hydrolase</keyword>
<dbReference type="PANTHER" id="PTHR10353">
    <property type="entry name" value="GLYCOSYL HYDROLASE"/>
    <property type="match status" value="1"/>
</dbReference>
<name>A0AAD8N7N3_9APIA</name>
<dbReference type="GO" id="GO:0008422">
    <property type="term" value="F:beta-glucosidase activity"/>
    <property type="evidence" value="ECO:0007669"/>
    <property type="project" value="TreeGrafter"/>
</dbReference>
<organism evidence="6 7">
    <name type="scientific">Heracleum sosnowskyi</name>
    <dbReference type="NCBI Taxonomy" id="360622"/>
    <lineage>
        <taxon>Eukaryota</taxon>
        <taxon>Viridiplantae</taxon>
        <taxon>Streptophyta</taxon>
        <taxon>Embryophyta</taxon>
        <taxon>Tracheophyta</taxon>
        <taxon>Spermatophyta</taxon>
        <taxon>Magnoliopsida</taxon>
        <taxon>eudicotyledons</taxon>
        <taxon>Gunneridae</taxon>
        <taxon>Pentapetalae</taxon>
        <taxon>asterids</taxon>
        <taxon>campanulids</taxon>
        <taxon>Apiales</taxon>
        <taxon>Apiaceae</taxon>
        <taxon>Apioideae</taxon>
        <taxon>apioid superclade</taxon>
        <taxon>Tordylieae</taxon>
        <taxon>Tordyliinae</taxon>
        <taxon>Heracleum</taxon>
    </lineage>
</organism>
<dbReference type="PRINTS" id="PR00131">
    <property type="entry name" value="GLHYDRLASE1"/>
</dbReference>
<keyword evidence="7" id="KW-1185">Reference proteome</keyword>
<evidence type="ECO:0000313" key="7">
    <source>
        <dbReference type="Proteomes" id="UP001237642"/>
    </source>
</evidence>
<dbReference type="Pfam" id="PF00232">
    <property type="entry name" value="Glyco_hydro_1"/>
    <property type="match status" value="1"/>
</dbReference>
<dbReference type="Gene3D" id="3.20.20.80">
    <property type="entry name" value="Glycosidases"/>
    <property type="match status" value="1"/>
</dbReference>
<evidence type="ECO:0000256" key="4">
    <source>
        <dbReference type="ARBA" id="ARBA00023180"/>
    </source>
</evidence>
<dbReference type="AlphaFoldDB" id="A0AAD8N7N3"/>
<evidence type="ECO:0000313" key="6">
    <source>
        <dbReference type="EMBL" id="KAK1398881.1"/>
    </source>
</evidence>
<reference evidence="6" key="1">
    <citation type="submission" date="2023-02" db="EMBL/GenBank/DDBJ databases">
        <title>Genome of toxic invasive species Heracleum sosnowskyi carries increased number of genes despite the absence of recent whole-genome duplications.</title>
        <authorList>
            <person name="Schelkunov M."/>
            <person name="Shtratnikova V."/>
            <person name="Makarenko M."/>
            <person name="Klepikova A."/>
            <person name="Omelchenko D."/>
            <person name="Novikova G."/>
            <person name="Obukhova E."/>
            <person name="Bogdanov V."/>
            <person name="Penin A."/>
            <person name="Logacheva M."/>
        </authorList>
    </citation>
    <scope>NUCLEOTIDE SEQUENCE</scope>
    <source>
        <strain evidence="6">Hsosn_3</strain>
        <tissue evidence="6">Leaf</tissue>
    </source>
</reference>
<sequence length="520" mass="58570">MSSLHFVRPKKVTPWNFVLASGELRVCTLDQKFSRDDFPNDFVFGSGTSAYQVEGAAFEDGKKPSIWDNFSHSGQDHGANGDIACDGYHKYKEDVQLMIDTGLEAYRFSVSWSRLIPNGRGPINPKGLQYYNNVIDELTVHGIQPHVTLSHFDLPQVLEDEYEGWLSRNAVRDFTAYADVCFREFGDRVSHWTTFNEANMVALAGYDMGMMPPGRCSTSLLGIKCDKGNSSYEPYVAAHNMLLAHASAARLYKKKYKAAQQGSIGINVFAYWFVPYSNSLKDVIATQRANEFYVGWLVNPLVFGDYPGIVKKNAGTRIPAFTEAESKYLKGSIDFLGVNHYATTYIKDRSSSLNMDNRDVMADMAVEISYGGNQDGRSPYEGLGELLEYLKHVYNDPPIYIHENGKATPSTGSLNDTSRVEVMQGFIGSMLDALRNGANVKGYFSWSFLDVFEIMRGSKFGMYYVDFDDKDLRRDPKLSAYWYSSFLKGRNMNKYNVVEVQDIHLTPNNLTSGYIGPRII</sequence>
<protein>
    <submittedName>
        <fullName evidence="6">Beta-glucosidase 22</fullName>
    </submittedName>
</protein>
<comment type="similarity">
    <text evidence="1 5">Belongs to the glycosyl hydrolase 1 family.</text>
</comment>
<evidence type="ECO:0000256" key="2">
    <source>
        <dbReference type="ARBA" id="ARBA00022729"/>
    </source>
</evidence>
<keyword evidence="4" id="KW-0325">Glycoprotein</keyword>
<dbReference type="PANTHER" id="PTHR10353:SF29">
    <property type="entry name" value="BETA-GLUCOSIDASE 11"/>
    <property type="match status" value="1"/>
</dbReference>
<gene>
    <name evidence="6" type="ORF">POM88_008744</name>
</gene>
<proteinExistence type="inferred from homology"/>
<evidence type="ECO:0000256" key="3">
    <source>
        <dbReference type="ARBA" id="ARBA00022801"/>
    </source>
</evidence>
<dbReference type="PROSITE" id="PS00653">
    <property type="entry name" value="GLYCOSYL_HYDROL_F1_2"/>
    <property type="match status" value="1"/>
</dbReference>
<keyword evidence="2" id="KW-0732">Signal</keyword>
<accession>A0AAD8N7N3</accession>
<evidence type="ECO:0000256" key="1">
    <source>
        <dbReference type="ARBA" id="ARBA00010838"/>
    </source>
</evidence>
<dbReference type="EMBL" id="JAUIZM010000002">
    <property type="protein sequence ID" value="KAK1398881.1"/>
    <property type="molecule type" value="Genomic_DNA"/>
</dbReference>